<evidence type="ECO:0000313" key="4">
    <source>
        <dbReference type="Proteomes" id="UP000019678"/>
    </source>
</evidence>
<dbReference type="EMBL" id="ASRX01000094">
    <property type="protein sequence ID" value="EYF00917.1"/>
    <property type="molecule type" value="Genomic_DNA"/>
</dbReference>
<protein>
    <submittedName>
        <fullName evidence="3">Uncharacterized protein</fullName>
    </submittedName>
</protein>
<keyword evidence="2" id="KW-1133">Transmembrane helix</keyword>
<name>A0A017SVW9_9BACT</name>
<comment type="caution">
    <text evidence="3">The sequence shown here is derived from an EMBL/GenBank/DDBJ whole genome shotgun (WGS) entry which is preliminary data.</text>
</comment>
<evidence type="ECO:0000256" key="2">
    <source>
        <dbReference type="SAM" id="Phobius"/>
    </source>
</evidence>
<proteinExistence type="predicted"/>
<feature type="compositionally biased region" description="Gly residues" evidence="1">
    <location>
        <begin position="52"/>
        <end position="70"/>
    </location>
</feature>
<evidence type="ECO:0000313" key="3">
    <source>
        <dbReference type="EMBL" id="EYF00917.1"/>
    </source>
</evidence>
<keyword evidence="4" id="KW-1185">Reference proteome</keyword>
<dbReference type="Pfam" id="PF11617">
    <property type="entry name" value="Cu-binding_MopE"/>
    <property type="match status" value="1"/>
</dbReference>
<accession>A0A017SVW9</accession>
<dbReference type="STRING" id="1192034.CAP_8865"/>
<keyword evidence="2" id="KW-0472">Membrane</keyword>
<dbReference type="Proteomes" id="UP000019678">
    <property type="component" value="Unassembled WGS sequence"/>
</dbReference>
<feature type="transmembrane region" description="Helical" evidence="2">
    <location>
        <begin position="21"/>
        <end position="40"/>
    </location>
</feature>
<dbReference type="InterPro" id="IPR021655">
    <property type="entry name" value="Put_metal-bd"/>
</dbReference>
<sequence>MPDAARPCYALLASMSDRSAAYFLALALGAAAVTTLLPSACSSSAPNPFATGGGGGAGGQGGQDGGGGEGEGLDPTLGGPCVDDGQCDDGIPCTVDTCDKTLDRCRFAPDDMSCQNAVYCDGVERCAPKFGCRAGEPVDCGDANACTIDACVEETRQCTHEARDADQDGDPDAHCGGGDCDDADPSASSAHPELCGNGRDDDCDGVVDEAMCSSPANDTCVSALEITQPGSYAMSTIGAAFDYATACSPAAQPPLNDVVAAIVLPAGPPVDVEVTARTPYVGVAVTLAGQCGDAASAIACGGPHPAPFGKIAKLRGRGLGSTSQTTAMPLYVTTAGGTQVTLDVAFLPPTPPPTHETCGTATPLAAGVPVEAEILDAEKDLGSACETALGDLVYTFELTEPQDVHVYATSLDGDGSPSISLRNAACALPEDEITCQTANPAHLFRHELQPGTYFVGVSASAPTTVVLTLELDPPTAPPPDETCAGAPPLPINQSVPISLSAHQDDIQVGCLAGAPDAAHALDLTVSSDVLLVERISQGDTGAIALLAPACEAPSDRLACYASAISPVRTAKYNVPAGDYRVVAETLFAQPVEVTALVRPASPPTLVVFADGCSDALEIPSTGGRFQGTTANASADFGAGCDQTGTLPGGAADQLLKLVLPARKRVVLDMAGSGYTTLLNVRAGPACPGAEIPFACTIGTGQGSFLDLVLDPGTYYLQIDGLSSSEGPWFLDVHVVDPPP</sequence>
<feature type="region of interest" description="Disordered" evidence="1">
    <location>
        <begin position="52"/>
        <end position="75"/>
    </location>
</feature>
<gene>
    <name evidence="3" type="ORF">CAP_8865</name>
</gene>
<dbReference type="AlphaFoldDB" id="A0A017SVW9"/>
<organism evidence="3 4">
    <name type="scientific">Chondromyces apiculatus DSM 436</name>
    <dbReference type="NCBI Taxonomy" id="1192034"/>
    <lineage>
        <taxon>Bacteria</taxon>
        <taxon>Pseudomonadati</taxon>
        <taxon>Myxococcota</taxon>
        <taxon>Polyangia</taxon>
        <taxon>Polyangiales</taxon>
        <taxon>Polyangiaceae</taxon>
        <taxon>Chondromyces</taxon>
    </lineage>
</organism>
<reference evidence="3 4" key="1">
    <citation type="submission" date="2013-05" db="EMBL/GenBank/DDBJ databases">
        <title>Genome assembly of Chondromyces apiculatus DSM 436.</title>
        <authorList>
            <person name="Sharma G."/>
            <person name="Khatri I."/>
            <person name="Kaur C."/>
            <person name="Mayilraj S."/>
            <person name="Subramanian S."/>
        </authorList>
    </citation>
    <scope>NUCLEOTIDE SEQUENCE [LARGE SCALE GENOMIC DNA]</scope>
    <source>
        <strain evidence="3 4">DSM 436</strain>
    </source>
</reference>
<evidence type="ECO:0000256" key="1">
    <source>
        <dbReference type="SAM" id="MobiDB-lite"/>
    </source>
</evidence>
<keyword evidence="2" id="KW-0812">Transmembrane</keyword>